<dbReference type="Pfam" id="PF00420">
    <property type="entry name" value="Oxidored_q2"/>
    <property type="match status" value="1"/>
</dbReference>
<dbReference type="GO" id="GO:0050136">
    <property type="term" value="F:NADH dehydrogenase (quinone) (non-electrogenic) activity"/>
    <property type="evidence" value="ECO:0007669"/>
    <property type="project" value="UniProtKB-UniRule"/>
</dbReference>
<dbReference type="InterPro" id="IPR039428">
    <property type="entry name" value="NUOK/Mnh_C1-like"/>
</dbReference>
<dbReference type="PANTHER" id="PTHR11434">
    <property type="entry name" value="NADH-UBIQUINONE OXIDOREDUCTASE SUBUNIT ND4L"/>
    <property type="match status" value="1"/>
</dbReference>
<reference evidence="12 13" key="1">
    <citation type="submission" date="2019-02" db="EMBL/GenBank/DDBJ databases">
        <title>Deep-cultivation of Planctomycetes and their phenomic and genomic characterization uncovers novel biology.</title>
        <authorList>
            <person name="Wiegand S."/>
            <person name="Jogler M."/>
            <person name="Boedeker C."/>
            <person name="Pinto D."/>
            <person name="Vollmers J."/>
            <person name="Rivas-Marin E."/>
            <person name="Kohn T."/>
            <person name="Peeters S.H."/>
            <person name="Heuer A."/>
            <person name="Rast P."/>
            <person name="Oberbeckmann S."/>
            <person name="Bunk B."/>
            <person name="Jeske O."/>
            <person name="Meyerdierks A."/>
            <person name="Storesund J.E."/>
            <person name="Kallscheuer N."/>
            <person name="Luecker S."/>
            <person name="Lage O.M."/>
            <person name="Pohl T."/>
            <person name="Merkel B.J."/>
            <person name="Hornburger P."/>
            <person name="Mueller R.-W."/>
            <person name="Bruemmer F."/>
            <person name="Labrenz M."/>
            <person name="Spormann A.M."/>
            <person name="Op den Camp H."/>
            <person name="Overmann J."/>
            <person name="Amann R."/>
            <person name="Jetten M.S.M."/>
            <person name="Mascher T."/>
            <person name="Medema M.H."/>
            <person name="Devos D.P."/>
            <person name="Kaster A.-K."/>
            <person name="Ovreas L."/>
            <person name="Rohde M."/>
            <person name="Galperin M.Y."/>
            <person name="Jogler C."/>
        </authorList>
    </citation>
    <scope>NUCLEOTIDE SEQUENCE [LARGE SCALE GENOMIC DNA]</scope>
    <source>
        <strain evidence="12 13">I41</strain>
    </source>
</reference>
<proteinExistence type="inferred from homology"/>
<dbReference type="Proteomes" id="UP000317909">
    <property type="component" value="Chromosome"/>
</dbReference>
<name>A0A517TVB4_9BACT</name>
<comment type="similarity">
    <text evidence="3 10">Belongs to the complex I subunit 4L family.</text>
</comment>
<feature type="transmembrane region" description="Helical" evidence="10">
    <location>
        <begin position="62"/>
        <end position="85"/>
    </location>
</feature>
<dbReference type="Gene3D" id="1.10.287.3510">
    <property type="match status" value="1"/>
</dbReference>
<evidence type="ECO:0000256" key="3">
    <source>
        <dbReference type="ARBA" id="ARBA00010519"/>
    </source>
</evidence>
<dbReference type="RefSeq" id="WP_145431896.1">
    <property type="nucleotide sequence ID" value="NZ_CP036339.1"/>
</dbReference>
<dbReference type="GO" id="GO:0005886">
    <property type="term" value="C:plasma membrane"/>
    <property type="evidence" value="ECO:0007669"/>
    <property type="project" value="UniProtKB-SubCell"/>
</dbReference>
<evidence type="ECO:0000256" key="5">
    <source>
        <dbReference type="ARBA" id="ARBA00022692"/>
    </source>
</evidence>
<comment type="subunit">
    <text evidence="10">NDH-1 is composed of 14 different subunits. Subunits NuoA, H, J, K, L, M, N constitute the membrane sector of the complex.</text>
</comment>
<keyword evidence="9 10" id="KW-0472">Membrane</keyword>
<organism evidence="12 13">
    <name type="scientific">Lacipirellula limnantheis</name>
    <dbReference type="NCBI Taxonomy" id="2528024"/>
    <lineage>
        <taxon>Bacteria</taxon>
        <taxon>Pseudomonadati</taxon>
        <taxon>Planctomycetota</taxon>
        <taxon>Planctomycetia</taxon>
        <taxon>Pirellulales</taxon>
        <taxon>Lacipirellulaceae</taxon>
        <taxon>Lacipirellula</taxon>
    </lineage>
</organism>
<accession>A0A517TVB4</accession>
<comment type="subcellular location">
    <subcellularLocation>
        <location evidence="10">Cell membrane</location>
        <topology evidence="10">Multi-pass membrane protein</topology>
    </subcellularLocation>
    <subcellularLocation>
        <location evidence="2">Membrane</location>
        <topology evidence="2">Multi-pass membrane protein</topology>
    </subcellularLocation>
</comment>
<keyword evidence="8 10" id="KW-1133">Transmembrane helix</keyword>
<dbReference type="FunFam" id="1.10.287.3510:FF:000001">
    <property type="entry name" value="NADH-quinone oxidoreductase subunit K"/>
    <property type="match status" value="1"/>
</dbReference>
<dbReference type="EC" id="7.1.1.-" evidence="10"/>
<keyword evidence="10" id="KW-1003">Cell membrane</keyword>
<evidence type="ECO:0000256" key="2">
    <source>
        <dbReference type="ARBA" id="ARBA00004141"/>
    </source>
</evidence>
<evidence type="ECO:0000256" key="7">
    <source>
        <dbReference type="ARBA" id="ARBA00022967"/>
    </source>
</evidence>
<feature type="transmembrane region" description="Helical" evidence="10">
    <location>
        <begin position="30"/>
        <end position="50"/>
    </location>
</feature>
<dbReference type="HAMAP" id="MF_01456">
    <property type="entry name" value="NDH1_NuoK"/>
    <property type="match status" value="1"/>
</dbReference>
<keyword evidence="12" id="KW-0560">Oxidoreductase</keyword>
<evidence type="ECO:0000256" key="10">
    <source>
        <dbReference type="HAMAP-Rule" id="MF_01456"/>
    </source>
</evidence>
<evidence type="ECO:0000256" key="11">
    <source>
        <dbReference type="SAM" id="MobiDB-lite"/>
    </source>
</evidence>
<dbReference type="InterPro" id="IPR001133">
    <property type="entry name" value="NADH_UbQ_OxRdtase_chain4L/K"/>
</dbReference>
<feature type="region of interest" description="Disordered" evidence="11">
    <location>
        <begin position="118"/>
        <end position="165"/>
    </location>
</feature>
<keyword evidence="10" id="KW-0520">NAD</keyword>
<keyword evidence="5 10" id="KW-0812">Transmembrane</keyword>
<feature type="transmembrane region" description="Helical" evidence="10">
    <location>
        <begin position="7"/>
        <end position="24"/>
    </location>
</feature>
<gene>
    <name evidence="12" type="primary">nuoK_1</name>
    <name evidence="10" type="synonym">nuoK</name>
    <name evidence="12" type="ORF">I41_14830</name>
</gene>
<comment type="catalytic activity">
    <reaction evidence="10">
        <text>a quinone + NADH + 5 H(+)(in) = a quinol + NAD(+) + 4 H(+)(out)</text>
        <dbReference type="Rhea" id="RHEA:57888"/>
        <dbReference type="ChEBI" id="CHEBI:15378"/>
        <dbReference type="ChEBI" id="CHEBI:24646"/>
        <dbReference type="ChEBI" id="CHEBI:57540"/>
        <dbReference type="ChEBI" id="CHEBI:57945"/>
        <dbReference type="ChEBI" id="CHEBI:132124"/>
    </reaction>
</comment>
<keyword evidence="7 10" id="KW-1278">Translocase</keyword>
<dbReference type="EMBL" id="CP036339">
    <property type="protein sequence ID" value="QDT72311.1"/>
    <property type="molecule type" value="Genomic_DNA"/>
</dbReference>
<keyword evidence="6 10" id="KW-0874">Quinone</keyword>
<keyword evidence="4 10" id="KW-0813">Transport</keyword>
<evidence type="ECO:0000313" key="12">
    <source>
        <dbReference type="EMBL" id="QDT72311.1"/>
    </source>
</evidence>
<evidence type="ECO:0000256" key="8">
    <source>
        <dbReference type="ARBA" id="ARBA00022989"/>
    </source>
</evidence>
<comment type="function">
    <text evidence="1 10">NDH-1 shuttles electrons from NADH, via FMN and iron-sulfur (Fe-S) centers, to quinones in the respiratory chain. The immediate electron acceptor for the enzyme in this species is believed to be ubiquinone. Couples the redox reaction to proton translocation (for every two electrons transferred, four hydrogen ions are translocated across the cytoplasmic membrane), and thus conserves the redox energy in a proton gradient.</text>
</comment>
<dbReference type="GO" id="GO:0048038">
    <property type="term" value="F:quinone binding"/>
    <property type="evidence" value="ECO:0007669"/>
    <property type="project" value="UniProtKB-KW"/>
</dbReference>
<evidence type="ECO:0000256" key="4">
    <source>
        <dbReference type="ARBA" id="ARBA00022448"/>
    </source>
</evidence>
<protein>
    <recommendedName>
        <fullName evidence="10">NADH-quinone oxidoreductase subunit K</fullName>
        <ecNumber evidence="10">7.1.1.-</ecNumber>
    </recommendedName>
    <alternativeName>
        <fullName evidence="10">NADH dehydrogenase I subunit K</fullName>
    </alternativeName>
    <alternativeName>
        <fullName evidence="10">NDH-1 subunit K</fullName>
    </alternativeName>
</protein>
<keyword evidence="13" id="KW-1185">Reference proteome</keyword>
<dbReference type="GO" id="GO:0042773">
    <property type="term" value="P:ATP synthesis coupled electron transport"/>
    <property type="evidence" value="ECO:0007669"/>
    <property type="project" value="InterPro"/>
</dbReference>
<dbReference type="OrthoDB" id="9811124at2"/>
<dbReference type="AlphaFoldDB" id="A0A517TVB4"/>
<evidence type="ECO:0000313" key="13">
    <source>
        <dbReference type="Proteomes" id="UP000317909"/>
    </source>
</evidence>
<dbReference type="PANTHER" id="PTHR11434:SF16">
    <property type="entry name" value="NADH-UBIQUINONE OXIDOREDUCTASE CHAIN 4L"/>
    <property type="match status" value="1"/>
</dbReference>
<dbReference type="GO" id="GO:0030964">
    <property type="term" value="C:NADH dehydrogenase complex"/>
    <property type="evidence" value="ECO:0007669"/>
    <property type="project" value="TreeGrafter"/>
</dbReference>
<sequence length="165" mass="18117">MTADSGCYLAVGAALFVLGGIGFVTRRNLILIFLSVELMLHGVSLTLLTFGRMHNNLEGQSFTIFMLTVAACEAALGLSLVLSLYQRTKSLDVDIWSKLSEPDLPKWDKPVQPLESRVLREERPASPRLTKAGGLPEIDDDFPVELATSTDPRKILTPSPPDDDY</sequence>
<evidence type="ECO:0000256" key="9">
    <source>
        <dbReference type="ARBA" id="ARBA00023136"/>
    </source>
</evidence>
<evidence type="ECO:0000256" key="6">
    <source>
        <dbReference type="ARBA" id="ARBA00022719"/>
    </source>
</evidence>
<keyword evidence="10" id="KW-0830">Ubiquinone</keyword>
<dbReference type="NCBIfam" id="NF004320">
    <property type="entry name" value="PRK05715.1-2"/>
    <property type="match status" value="1"/>
</dbReference>
<evidence type="ECO:0000256" key="1">
    <source>
        <dbReference type="ARBA" id="ARBA00002378"/>
    </source>
</evidence>
<dbReference type="KEGG" id="llh:I41_14830"/>